<accession>A0A6G0Y363</accession>
<keyword evidence="2" id="KW-1185">Reference proteome</keyword>
<organism evidence="1 2">
    <name type="scientific">Aphis craccivora</name>
    <name type="common">Cowpea aphid</name>
    <dbReference type="NCBI Taxonomy" id="307492"/>
    <lineage>
        <taxon>Eukaryota</taxon>
        <taxon>Metazoa</taxon>
        <taxon>Ecdysozoa</taxon>
        <taxon>Arthropoda</taxon>
        <taxon>Hexapoda</taxon>
        <taxon>Insecta</taxon>
        <taxon>Pterygota</taxon>
        <taxon>Neoptera</taxon>
        <taxon>Paraneoptera</taxon>
        <taxon>Hemiptera</taxon>
        <taxon>Sternorrhyncha</taxon>
        <taxon>Aphidomorpha</taxon>
        <taxon>Aphidoidea</taxon>
        <taxon>Aphididae</taxon>
        <taxon>Aphidini</taxon>
        <taxon>Aphis</taxon>
        <taxon>Aphis</taxon>
    </lineage>
</organism>
<evidence type="ECO:0000313" key="2">
    <source>
        <dbReference type="Proteomes" id="UP000478052"/>
    </source>
</evidence>
<protein>
    <submittedName>
        <fullName evidence="1">Interferon-inducible double-stranded RNA-dependent protein kinase activator A</fullName>
    </submittedName>
</protein>
<sequence length="86" mass="9766">MAKHSKSANTICYQWFFLFPGKIYTYNAKFREILTYGYGFSGYGVTNDSANTFLENLVSISVIDDYLNSTNPTSLVNNVELEKSKN</sequence>
<comment type="caution">
    <text evidence="1">The sequence shown here is derived from an EMBL/GenBank/DDBJ whole genome shotgun (WGS) entry which is preliminary data.</text>
</comment>
<dbReference type="Proteomes" id="UP000478052">
    <property type="component" value="Unassembled WGS sequence"/>
</dbReference>
<keyword evidence="1" id="KW-0418">Kinase</keyword>
<name>A0A6G0Y363_APHCR</name>
<evidence type="ECO:0000313" key="1">
    <source>
        <dbReference type="EMBL" id="KAF0748437.1"/>
    </source>
</evidence>
<reference evidence="1 2" key="1">
    <citation type="submission" date="2019-08" db="EMBL/GenBank/DDBJ databases">
        <title>Whole genome of Aphis craccivora.</title>
        <authorList>
            <person name="Voronova N.V."/>
            <person name="Shulinski R.S."/>
            <person name="Bandarenka Y.V."/>
            <person name="Zhorov D.G."/>
            <person name="Warner D."/>
        </authorList>
    </citation>
    <scope>NUCLEOTIDE SEQUENCE [LARGE SCALE GENOMIC DNA]</scope>
    <source>
        <strain evidence="1">180601</strain>
        <tissue evidence="1">Whole Body</tissue>
    </source>
</reference>
<gene>
    <name evidence="1" type="ORF">FWK35_00031225</name>
</gene>
<proteinExistence type="predicted"/>
<dbReference type="AlphaFoldDB" id="A0A6G0Y363"/>
<dbReference type="EMBL" id="VUJU01006474">
    <property type="protein sequence ID" value="KAF0748437.1"/>
    <property type="molecule type" value="Genomic_DNA"/>
</dbReference>
<dbReference type="GO" id="GO:0016301">
    <property type="term" value="F:kinase activity"/>
    <property type="evidence" value="ECO:0007669"/>
    <property type="project" value="UniProtKB-KW"/>
</dbReference>
<keyword evidence="1" id="KW-0808">Transferase</keyword>